<evidence type="ECO:0000256" key="2">
    <source>
        <dbReference type="ARBA" id="ARBA00023015"/>
    </source>
</evidence>
<dbReference type="InterPro" id="IPR000843">
    <property type="entry name" value="HTH_LacI"/>
</dbReference>
<protein>
    <submittedName>
        <fullName evidence="6">ManR</fullName>
    </submittedName>
</protein>
<gene>
    <name evidence="6" type="primary">manR</name>
</gene>
<evidence type="ECO:0000256" key="1">
    <source>
        <dbReference type="ARBA" id="ARBA00022491"/>
    </source>
</evidence>
<keyword evidence="4" id="KW-0804">Transcription</keyword>
<dbReference type="PROSITE" id="PS50932">
    <property type="entry name" value="HTH_LACI_2"/>
    <property type="match status" value="1"/>
</dbReference>
<dbReference type="InterPro" id="IPR010982">
    <property type="entry name" value="Lambda_DNA-bd_dom_sf"/>
</dbReference>
<accession>L0E134</accession>
<dbReference type="PANTHER" id="PTHR30146">
    <property type="entry name" value="LACI-RELATED TRANSCRIPTIONAL REPRESSOR"/>
    <property type="match status" value="1"/>
</dbReference>
<evidence type="ECO:0000313" key="6">
    <source>
        <dbReference type="EMBL" id="AGA35558.1"/>
    </source>
</evidence>
<evidence type="ECO:0000256" key="4">
    <source>
        <dbReference type="ARBA" id="ARBA00023163"/>
    </source>
</evidence>
<dbReference type="CDD" id="cd01392">
    <property type="entry name" value="HTH_LacI"/>
    <property type="match status" value="1"/>
</dbReference>
<dbReference type="AlphaFoldDB" id="L0E134"/>
<dbReference type="EMBL" id="KC180757">
    <property type="protein sequence ID" value="AGA35558.1"/>
    <property type="molecule type" value="Genomic_DNA"/>
</dbReference>
<keyword evidence="3" id="KW-0238">DNA-binding</keyword>
<dbReference type="Pfam" id="PF00356">
    <property type="entry name" value="LacI"/>
    <property type="match status" value="1"/>
</dbReference>
<evidence type="ECO:0000256" key="3">
    <source>
        <dbReference type="ARBA" id="ARBA00023125"/>
    </source>
</evidence>
<dbReference type="InterPro" id="IPR028082">
    <property type="entry name" value="Peripla_BP_I"/>
</dbReference>
<dbReference type="Gene3D" id="1.10.260.40">
    <property type="entry name" value="lambda repressor-like DNA-binding domains"/>
    <property type="match status" value="1"/>
</dbReference>
<dbReference type="GO" id="GO:0003700">
    <property type="term" value="F:DNA-binding transcription factor activity"/>
    <property type="evidence" value="ECO:0007669"/>
    <property type="project" value="TreeGrafter"/>
</dbReference>
<name>L0E134_9THEO</name>
<dbReference type="InterPro" id="IPR046335">
    <property type="entry name" value="LacI/GalR-like_sensor"/>
</dbReference>
<dbReference type="GO" id="GO:0000976">
    <property type="term" value="F:transcription cis-regulatory region binding"/>
    <property type="evidence" value="ECO:0007669"/>
    <property type="project" value="TreeGrafter"/>
</dbReference>
<dbReference type="Gene3D" id="3.40.50.2300">
    <property type="match status" value="2"/>
</dbReference>
<feature type="domain" description="HTH lacI-type" evidence="5">
    <location>
        <begin position="4"/>
        <end position="49"/>
    </location>
</feature>
<evidence type="ECO:0000259" key="5">
    <source>
        <dbReference type="PROSITE" id="PS50932"/>
    </source>
</evidence>
<reference evidence="6" key="2">
    <citation type="journal article" date="2013" name="PLoS ONE">
        <title>Mutational and Structural Analyses of Caldanaerobius polysaccharolyticus Man5B Reveal Novel Active Site Residues for Family 5 Glycoside Hydrolases.</title>
        <authorList>
            <person name="Oyama T."/>
            <person name="Schmitz G.E."/>
            <person name="Dodd D."/>
            <person name="Han Y."/>
            <person name="Burnett A."/>
            <person name="Nagasawa N."/>
            <person name="Mackie R.I."/>
            <person name="Nakamura H."/>
            <person name="Morikawa K."/>
            <person name="Cann I."/>
        </authorList>
    </citation>
    <scope>NUCLEOTIDE SEQUENCE</scope>
    <source>
        <strain evidence="6">KMTHCJ</strain>
    </source>
</reference>
<organism evidence="6">
    <name type="scientific">Caldanaerobius polysaccharolyticus</name>
    <dbReference type="NCBI Taxonomy" id="44256"/>
    <lineage>
        <taxon>Bacteria</taxon>
        <taxon>Bacillati</taxon>
        <taxon>Bacillota</taxon>
        <taxon>Clostridia</taxon>
        <taxon>Thermoanaerobacterales</taxon>
        <taxon>Thermoanaerobacteraceae</taxon>
        <taxon>Caldanaerobius</taxon>
    </lineage>
</organism>
<proteinExistence type="predicted"/>
<dbReference type="SUPFAM" id="SSF53822">
    <property type="entry name" value="Periplasmic binding protein-like I"/>
    <property type="match status" value="1"/>
</dbReference>
<dbReference type="CDD" id="cd19974">
    <property type="entry name" value="PBP1_LacI-like"/>
    <property type="match status" value="1"/>
</dbReference>
<dbReference type="Pfam" id="PF13377">
    <property type="entry name" value="Peripla_BP_3"/>
    <property type="match status" value="1"/>
</dbReference>
<dbReference type="SUPFAM" id="SSF47413">
    <property type="entry name" value="lambda repressor-like DNA-binding domains"/>
    <property type="match status" value="1"/>
</dbReference>
<dbReference type="SMART" id="SM00354">
    <property type="entry name" value="HTH_LACI"/>
    <property type="match status" value="1"/>
</dbReference>
<sequence length="338" mass="38661">MGRVRLEDIAAVVGVSKNTVSKALRGAGGVSAEMREKIRETALKMGYRRVRDLDKEVENITVLCRESFFGEPTFWSSILYGIENSARNRNIKLSVTAVDAEDEENLNIPYAINKETTNGIIIVGTLNDGFIKKIKALGIPIVVIDHYSEEIQCDYINSANKKGIYEALKYLYKSGHRKIGFIGNNEWAYSFRERYESFIYYAKKFNIEVDEDYIWLDISLKRTDFIEDTDYFKRKIKYSEKFPSAWICSNDKIALAFIKSLMDLGISVPDKVSVIGFDDIEIARISHPRLTTLNVPKQAMGERAVSQLLFRISNEDKPYEYIELNTSLIVRDSTKGVF</sequence>
<keyword evidence="1" id="KW-0678">Repressor</keyword>
<keyword evidence="2" id="KW-0805">Transcription regulation</keyword>
<dbReference type="PANTHER" id="PTHR30146:SF148">
    <property type="entry name" value="HTH-TYPE TRANSCRIPTIONAL REPRESSOR PURR-RELATED"/>
    <property type="match status" value="1"/>
</dbReference>
<dbReference type="PROSITE" id="PS00356">
    <property type="entry name" value="HTH_LACI_1"/>
    <property type="match status" value="1"/>
</dbReference>
<reference evidence="6" key="1">
    <citation type="journal article" date="2010" name="J. Bacteriol.">
        <title>Comparative analyses of two thermophilic enzymes exhibiting both beta-1,4 mannosidic and beta-1,4 glucosidic cleavage activities from Caldanaerobius polysaccharolyticus.</title>
        <authorList>
            <person name="Han Y."/>
            <person name="Dodd D."/>
            <person name="Hespen C.W."/>
            <person name="Ohene-Adjei S."/>
            <person name="Schroeder C.M."/>
            <person name="Mackie R.I."/>
            <person name="Cann I.K."/>
        </authorList>
    </citation>
    <scope>NUCLEOTIDE SEQUENCE</scope>
    <source>
        <strain evidence="6">KMTHCJ</strain>
    </source>
</reference>